<dbReference type="Proteomes" id="UP000095602">
    <property type="component" value="Unassembled WGS sequence"/>
</dbReference>
<evidence type="ECO:0000313" key="7">
    <source>
        <dbReference type="EMBL" id="CUP34047.1"/>
    </source>
</evidence>
<accession>A0A174MGZ7</accession>
<dbReference type="RefSeq" id="WP_055274496.1">
    <property type="nucleotide sequence ID" value="NZ_CZAJ01000032.1"/>
</dbReference>
<feature type="domain" description="Carbohydrate kinase PfkB" evidence="6">
    <location>
        <begin position="2"/>
        <end position="305"/>
    </location>
</feature>
<dbReference type="PANTHER" id="PTHR43085">
    <property type="entry name" value="HEXOKINASE FAMILY MEMBER"/>
    <property type="match status" value="1"/>
</dbReference>
<dbReference type="InterPro" id="IPR029056">
    <property type="entry name" value="Ribokinase-like"/>
</dbReference>
<dbReference type="InterPro" id="IPR050306">
    <property type="entry name" value="PfkB_Carbo_kinase"/>
</dbReference>
<name>A0A174MGZ7_9FIRM</name>
<dbReference type="GO" id="GO:0005524">
    <property type="term" value="F:ATP binding"/>
    <property type="evidence" value="ECO:0007669"/>
    <property type="project" value="UniProtKB-KW"/>
</dbReference>
<keyword evidence="4 7" id="KW-0418">Kinase</keyword>
<evidence type="ECO:0000256" key="1">
    <source>
        <dbReference type="ARBA" id="ARBA00010688"/>
    </source>
</evidence>
<dbReference type="GO" id="GO:0047590">
    <property type="term" value="F:5-dehydro-2-deoxygluconokinase activity"/>
    <property type="evidence" value="ECO:0007669"/>
    <property type="project" value="UniProtKB-EC"/>
</dbReference>
<reference evidence="7 8" key="1">
    <citation type="submission" date="2015-09" db="EMBL/GenBank/DDBJ databases">
        <authorList>
            <consortium name="Pathogen Informatics"/>
        </authorList>
    </citation>
    <scope>NUCLEOTIDE SEQUENCE [LARGE SCALE GENOMIC DNA]</scope>
    <source>
        <strain evidence="7 8">2789STDY5834884</strain>
    </source>
</reference>
<protein>
    <submittedName>
        <fullName evidence="7">5-dehydro-2-deoxygluconokinase</fullName>
        <ecNumber evidence="7">2.7.1.92</ecNumber>
    </submittedName>
</protein>
<sequence length="315" mass="34316">MDVVALGELLIDFTENGTSAQDNKLFEANPGGAPCNVLAMLQKLGHQTAFIGKVGQDAFGRLLVDAVKEQGIDTTGVRYDDNVHTTLAFVQTAADGDRDFSFYRNPGADMMLTADEVDLSLVRTAKIFHFGSLSMTDQICENATKHAIAAAKEAGALISFDPNLRKPLWKSMDDAKEKISWGLSQCDILKISDDEIEFMTGEKDIKTGVKKLIDEYHIPFICATMGKNGSMAFFDGHIVEAAPFLRDDTVETTGAGDTFCACLLHDVLEHGINDRKDDDVKKMLTFANAAASLITTRKGALRVMPEKGEVEAVIK</sequence>
<organism evidence="7 8">
    <name type="scientific">Agathobacter rectalis</name>
    <dbReference type="NCBI Taxonomy" id="39491"/>
    <lineage>
        <taxon>Bacteria</taxon>
        <taxon>Bacillati</taxon>
        <taxon>Bacillota</taxon>
        <taxon>Clostridia</taxon>
        <taxon>Lachnospirales</taxon>
        <taxon>Lachnospiraceae</taxon>
        <taxon>Agathobacter</taxon>
    </lineage>
</organism>
<dbReference type="AlphaFoldDB" id="A0A174MGZ7"/>
<dbReference type="Pfam" id="PF00294">
    <property type="entry name" value="PfkB"/>
    <property type="match status" value="1"/>
</dbReference>
<dbReference type="EC" id="2.7.1.92" evidence="7"/>
<keyword evidence="5" id="KW-0067">ATP-binding</keyword>
<dbReference type="Gene3D" id="3.40.1190.20">
    <property type="match status" value="1"/>
</dbReference>
<dbReference type="PANTHER" id="PTHR43085:SF1">
    <property type="entry name" value="PSEUDOURIDINE KINASE-RELATED"/>
    <property type="match status" value="1"/>
</dbReference>
<evidence type="ECO:0000313" key="8">
    <source>
        <dbReference type="Proteomes" id="UP000095602"/>
    </source>
</evidence>
<dbReference type="SUPFAM" id="SSF53613">
    <property type="entry name" value="Ribokinase-like"/>
    <property type="match status" value="1"/>
</dbReference>
<evidence type="ECO:0000256" key="4">
    <source>
        <dbReference type="ARBA" id="ARBA00022777"/>
    </source>
</evidence>
<evidence type="ECO:0000259" key="6">
    <source>
        <dbReference type="Pfam" id="PF00294"/>
    </source>
</evidence>
<dbReference type="CDD" id="cd01167">
    <property type="entry name" value="bac_FRK"/>
    <property type="match status" value="1"/>
</dbReference>
<dbReference type="InterPro" id="IPR011611">
    <property type="entry name" value="PfkB_dom"/>
</dbReference>
<keyword evidence="3" id="KW-0547">Nucleotide-binding</keyword>
<evidence type="ECO:0000256" key="5">
    <source>
        <dbReference type="ARBA" id="ARBA00022840"/>
    </source>
</evidence>
<dbReference type="EMBL" id="CZAJ01000032">
    <property type="protein sequence ID" value="CUP34047.1"/>
    <property type="molecule type" value="Genomic_DNA"/>
</dbReference>
<evidence type="ECO:0000256" key="3">
    <source>
        <dbReference type="ARBA" id="ARBA00022741"/>
    </source>
</evidence>
<keyword evidence="2 7" id="KW-0808">Transferase</keyword>
<comment type="similarity">
    <text evidence="1">Belongs to the carbohydrate kinase PfkB family.</text>
</comment>
<evidence type="ECO:0000256" key="2">
    <source>
        <dbReference type="ARBA" id="ARBA00022679"/>
    </source>
</evidence>
<proteinExistence type="inferred from homology"/>
<gene>
    <name evidence="7" type="primary">iolC_3</name>
    <name evidence="7" type="ORF">ERS852497_02594</name>
</gene>